<dbReference type="InterPro" id="IPR029442">
    <property type="entry name" value="GyrI-like"/>
</dbReference>
<dbReference type="Pfam" id="PF06445">
    <property type="entry name" value="GyrI-like"/>
    <property type="match status" value="1"/>
</dbReference>
<accession>A0ABV4JRB4</accession>
<protein>
    <submittedName>
        <fullName evidence="2">GyrI-like domain-containing protein</fullName>
    </submittedName>
</protein>
<organism evidence="2 3">
    <name type="scientific">Halodesulfovibrio aestuarii</name>
    <dbReference type="NCBI Taxonomy" id="126333"/>
    <lineage>
        <taxon>Bacteria</taxon>
        <taxon>Pseudomonadati</taxon>
        <taxon>Thermodesulfobacteriota</taxon>
        <taxon>Desulfovibrionia</taxon>
        <taxon>Desulfovibrionales</taxon>
        <taxon>Desulfovibrionaceae</taxon>
        <taxon>Halodesulfovibrio</taxon>
    </lineage>
</organism>
<dbReference type="InterPro" id="IPR050908">
    <property type="entry name" value="SmbC-like"/>
</dbReference>
<dbReference type="PANTHER" id="PTHR40055">
    <property type="entry name" value="TRANSCRIPTIONAL REGULATOR YGIV-RELATED"/>
    <property type="match status" value="1"/>
</dbReference>
<dbReference type="Gene3D" id="3.20.80.10">
    <property type="entry name" value="Regulatory factor, effector binding domain"/>
    <property type="match status" value="1"/>
</dbReference>
<dbReference type="SUPFAM" id="SSF55136">
    <property type="entry name" value="Probable bacterial effector-binding domain"/>
    <property type="match status" value="1"/>
</dbReference>
<dbReference type="EMBL" id="JBFSOO010000004">
    <property type="protein sequence ID" value="MEZ6853252.1"/>
    <property type="molecule type" value="Genomic_DNA"/>
</dbReference>
<dbReference type="RefSeq" id="WP_371150403.1">
    <property type="nucleotide sequence ID" value="NZ_JBFSOO010000004.1"/>
</dbReference>
<feature type="domain" description="GyrI-like small molecule binding" evidence="1">
    <location>
        <begin position="7"/>
        <end position="81"/>
    </location>
</feature>
<sequence>MVIPESFRIMDGIDKRVIPEGRYASVTHKAPYETLYITYSVLFGEWLPQSGEELQDAPSLQIYLNNIDETPAEELLTEIRIVLQ</sequence>
<gene>
    <name evidence="2" type="ORF">AB2Z07_06910</name>
</gene>
<comment type="caution">
    <text evidence="2">The sequence shown here is derived from an EMBL/GenBank/DDBJ whole genome shotgun (WGS) entry which is preliminary data.</text>
</comment>
<evidence type="ECO:0000313" key="2">
    <source>
        <dbReference type="EMBL" id="MEZ6853252.1"/>
    </source>
</evidence>
<reference evidence="2 3" key="1">
    <citation type="submission" date="2024-07" db="EMBL/GenBank/DDBJ databases">
        <title>Active virus-host system and metabolic interactions in a Lokiarchaeon culture.</title>
        <authorList>
            <person name="Ponce Toledo R.I."/>
            <person name="Rodrigues Oliveira T."/>
            <person name="Schleper C."/>
        </authorList>
    </citation>
    <scope>NUCLEOTIDE SEQUENCE [LARGE SCALE GENOMIC DNA]</scope>
    <source>
        <strain evidence="2 3">B35</strain>
    </source>
</reference>
<evidence type="ECO:0000259" key="1">
    <source>
        <dbReference type="Pfam" id="PF06445"/>
    </source>
</evidence>
<dbReference type="Proteomes" id="UP001568358">
    <property type="component" value="Unassembled WGS sequence"/>
</dbReference>
<keyword evidence="3" id="KW-1185">Reference proteome</keyword>
<dbReference type="InterPro" id="IPR011256">
    <property type="entry name" value="Reg_factor_effector_dom_sf"/>
</dbReference>
<evidence type="ECO:0000313" key="3">
    <source>
        <dbReference type="Proteomes" id="UP001568358"/>
    </source>
</evidence>
<dbReference type="PANTHER" id="PTHR40055:SF1">
    <property type="entry name" value="TRANSCRIPTIONAL REGULATOR YGIV-RELATED"/>
    <property type="match status" value="1"/>
</dbReference>
<proteinExistence type="predicted"/>
<name>A0ABV4JRB4_9BACT</name>